<reference evidence="5" key="3">
    <citation type="journal article" date="2017" name="Nature">
        <title>Genome sequence of the progenitor of the wheat D genome Aegilops tauschii.</title>
        <authorList>
            <person name="Luo M.C."/>
            <person name="Gu Y.Q."/>
            <person name="Puiu D."/>
            <person name="Wang H."/>
            <person name="Twardziok S.O."/>
            <person name="Deal K.R."/>
            <person name="Huo N."/>
            <person name="Zhu T."/>
            <person name="Wang L."/>
            <person name="Wang Y."/>
            <person name="McGuire P.E."/>
            <person name="Liu S."/>
            <person name="Long H."/>
            <person name="Ramasamy R.K."/>
            <person name="Rodriguez J.C."/>
            <person name="Van S.L."/>
            <person name="Yuan L."/>
            <person name="Wang Z."/>
            <person name="Xia Z."/>
            <person name="Xiao L."/>
            <person name="Anderson O.D."/>
            <person name="Ouyang S."/>
            <person name="Liang Y."/>
            <person name="Zimin A.V."/>
            <person name="Pertea G."/>
            <person name="Qi P."/>
            <person name="Bennetzen J.L."/>
            <person name="Dai X."/>
            <person name="Dawson M.W."/>
            <person name="Muller H.G."/>
            <person name="Kugler K."/>
            <person name="Rivarola-Duarte L."/>
            <person name="Spannagl M."/>
            <person name="Mayer K.F.X."/>
            <person name="Lu F.H."/>
            <person name="Bevan M.W."/>
            <person name="Leroy P."/>
            <person name="Li P."/>
            <person name="You F.M."/>
            <person name="Sun Q."/>
            <person name="Liu Z."/>
            <person name="Lyons E."/>
            <person name="Wicker T."/>
            <person name="Salzberg S.L."/>
            <person name="Devos K.M."/>
            <person name="Dvorak J."/>
        </authorList>
    </citation>
    <scope>NUCLEOTIDE SEQUENCE [LARGE SCALE GENOMIC DNA]</scope>
    <source>
        <strain evidence="5">cv. AL8/78</strain>
    </source>
</reference>
<feature type="domain" description="Peptidase M16 middle/third" evidence="3">
    <location>
        <begin position="5"/>
        <end position="97"/>
    </location>
</feature>
<dbReference type="PANTHER" id="PTHR43690:SF18">
    <property type="entry name" value="INSULIN-DEGRADING ENZYME-RELATED"/>
    <property type="match status" value="1"/>
</dbReference>
<dbReference type="Pfam" id="PF16187">
    <property type="entry name" value="Peptidase_M16_M"/>
    <property type="match status" value="1"/>
</dbReference>
<sequence length="394" mass="45001">MRSSIRAYVAKLETSLSVVGSNLELKLYGYNDKLAILLSHILAASQSFSPKIDRFEVIKEDLERAYRNTNMKPMSHSTYLRLQFLRQIFWDVNEKLKVLATLTFSDLAAFVPELLSQLHIEGLCHGNLSGDEAINISKIFQNTLSGQTLSVEARHGERVLCIPHGANFIRSVRVKNDLEENSVVEVYFPVEQDIGKDSTRLRAITDLFSNIIEEPCFDQLRTKEQLGYTVDSSPRMTYRLLAYCFRVMSSKYSPVYLQSRIDNFIDGLSALLDGLEEETFEHHKSGLIAQKLEKDPSLSYQTGDYWSQITDKRYMFDMSKLEAEELRTVGKEDVISWYNAYIRSSSPTRRRLAIHVYGCNSDIAEAAKLQEQSWTAIDDVESLKGSSQFYPSLC</sequence>
<dbReference type="Gramene" id="AET4Gv20450600.9">
    <property type="protein sequence ID" value="AET4Gv20450600.9"/>
    <property type="gene ID" value="AET4Gv20450600"/>
</dbReference>
<reference evidence="5" key="5">
    <citation type="journal article" date="2021" name="G3 (Bethesda)">
        <title>Aegilops tauschii genome assembly Aet v5.0 features greater sequence contiguity and improved annotation.</title>
        <authorList>
            <person name="Wang L."/>
            <person name="Zhu T."/>
            <person name="Rodriguez J.C."/>
            <person name="Deal K.R."/>
            <person name="Dubcovsky J."/>
            <person name="McGuire P.E."/>
            <person name="Lux T."/>
            <person name="Spannagl M."/>
            <person name="Mayer K.F.X."/>
            <person name="Baldrich P."/>
            <person name="Meyers B.C."/>
            <person name="Huo N."/>
            <person name="Gu Y.Q."/>
            <person name="Zhou H."/>
            <person name="Devos K.M."/>
            <person name="Bennetzen J.L."/>
            <person name="Unver T."/>
            <person name="Budak H."/>
            <person name="Gulick P.J."/>
            <person name="Galiba G."/>
            <person name="Kalapos B."/>
            <person name="Nelson D.R."/>
            <person name="Li P."/>
            <person name="You F.M."/>
            <person name="Luo M.C."/>
            <person name="Dvorak J."/>
        </authorList>
    </citation>
    <scope>NUCLEOTIDE SEQUENCE [LARGE SCALE GENOMIC DNA]</scope>
    <source>
        <strain evidence="5">cv. AL8/78</strain>
    </source>
</reference>
<comment type="cofactor">
    <cofactor evidence="1">
        <name>Zn(2+)</name>
        <dbReference type="ChEBI" id="CHEBI:29105"/>
    </cofactor>
</comment>
<proteinExistence type="predicted"/>
<dbReference type="EnsemblPlants" id="AET4Gv20450600.9">
    <property type="protein sequence ID" value="AET4Gv20450600.9"/>
    <property type="gene ID" value="AET4Gv20450600"/>
</dbReference>
<dbReference type="InterPro" id="IPR050626">
    <property type="entry name" value="Peptidase_M16"/>
</dbReference>
<reference evidence="5" key="4">
    <citation type="submission" date="2019-03" db="UniProtKB">
        <authorList>
            <consortium name="EnsemblPlants"/>
        </authorList>
    </citation>
    <scope>IDENTIFICATION</scope>
</reference>
<dbReference type="Gene3D" id="3.30.830.10">
    <property type="entry name" value="Metalloenzyme, LuxS/M16 peptidase-like"/>
    <property type="match status" value="2"/>
</dbReference>
<dbReference type="GO" id="GO:0046872">
    <property type="term" value="F:metal ion binding"/>
    <property type="evidence" value="ECO:0007669"/>
    <property type="project" value="UniProtKB-KW"/>
</dbReference>
<dbReference type="InterPro" id="IPR011249">
    <property type="entry name" value="Metalloenz_LuxS/M16"/>
</dbReference>
<dbReference type="Pfam" id="PF22456">
    <property type="entry name" value="PqqF-like_C_4"/>
    <property type="match status" value="1"/>
</dbReference>
<evidence type="ECO:0008006" key="7">
    <source>
        <dbReference type="Google" id="ProtNLM"/>
    </source>
</evidence>
<name>A0A453I580_AEGTS</name>
<dbReference type="Proteomes" id="UP000015105">
    <property type="component" value="Chromosome 4D"/>
</dbReference>
<dbReference type="FunFam" id="3.30.830.10:FF:000030">
    <property type="entry name" value="Insulin-degrading enzyme"/>
    <property type="match status" value="1"/>
</dbReference>
<evidence type="ECO:0000256" key="2">
    <source>
        <dbReference type="ARBA" id="ARBA00022723"/>
    </source>
</evidence>
<dbReference type="AlphaFoldDB" id="A0A453I580"/>
<dbReference type="PANTHER" id="PTHR43690">
    <property type="entry name" value="NARDILYSIN"/>
    <property type="match status" value="1"/>
</dbReference>
<dbReference type="InterPro" id="IPR054734">
    <property type="entry name" value="PqqF-like_C_4"/>
</dbReference>
<dbReference type="InterPro" id="IPR032632">
    <property type="entry name" value="Peptidase_M16_M"/>
</dbReference>
<evidence type="ECO:0000313" key="6">
    <source>
        <dbReference type="Proteomes" id="UP000015105"/>
    </source>
</evidence>
<keyword evidence="6" id="KW-1185">Reference proteome</keyword>
<evidence type="ECO:0000259" key="3">
    <source>
        <dbReference type="Pfam" id="PF16187"/>
    </source>
</evidence>
<evidence type="ECO:0000256" key="1">
    <source>
        <dbReference type="ARBA" id="ARBA00001947"/>
    </source>
</evidence>
<keyword evidence="2" id="KW-0479">Metal-binding</keyword>
<dbReference type="GO" id="GO:0005829">
    <property type="term" value="C:cytosol"/>
    <property type="evidence" value="ECO:0007669"/>
    <property type="project" value="TreeGrafter"/>
</dbReference>
<evidence type="ECO:0000313" key="5">
    <source>
        <dbReference type="EnsemblPlants" id="AET4Gv20450600.9"/>
    </source>
</evidence>
<evidence type="ECO:0000259" key="4">
    <source>
        <dbReference type="Pfam" id="PF22456"/>
    </source>
</evidence>
<protein>
    <recommendedName>
        <fullName evidence="7">Peptidase M16 C-terminal domain-containing protein</fullName>
    </recommendedName>
</protein>
<reference evidence="6" key="2">
    <citation type="journal article" date="2017" name="Nat. Plants">
        <title>The Aegilops tauschii genome reveals multiple impacts of transposons.</title>
        <authorList>
            <person name="Zhao G."/>
            <person name="Zou C."/>
            <person name="Li K."/>
            <person name="Wang K."/>
            <person name="Li T."/>
            <person name="Gao L."/>
            <person name="Zhang X."/>
            <person name="Wang H."/>
            <person name="Yang Z."/>
            <person name="Liu X."/>
            <person name="Jiang W."/>
            <person name="Mao L."/>
            <person name="Kong X."/>
            <person name="Jiao Y."/>
            <person name="Jia J."/>
        </authorList>
    </citation>
    <scope>NUCLEOTIDE SEQUENCE [LARGE SCALE GENOMIC DNA]</scope>
    <source>
        <strain evidence="6">cv. AL8/78</strain>
    </source>
</reference>
<accession>A0A453I580</accession>
<dbReference type="SUPFAM" id="SSF63411">
    <property type="entry name" value="LuxS/MPP-like metallohydrolase"/>
    <property type="match status" value="2"/>
</dbReference>
<reference evidence="6" key="1">
    <citation type="journal article" date="2014" name="Science">
        <title>Ancient hybridizations among the ancestral genomes of bread wheat.</title>
        <authorList>
            <consortium name="International Wheat Genome Sequencing Consortium,"/>
            <person name="Marcussen T."/>
            <person name="Sandve S.R."/>
            <person name="Heier L."/>
            <person name="Spannagl M."/>
            <person name="Pfeifer M."/>
            <person name="Jakobsen K.S."/>
            <person name="Wulff B.B."/>
            <person name="Steuernagel B."/>
            <person name="Mayer K.F."/>
            <person name="Olsen O.A."/>
        </authorList>
    </citation>
    <scope>NUCLEOTIDE SEQUENCE [LARGE SCALE GENOMIC DNA]</scope>
    <source>
        <strain evidence="6">cv. AL8/78</strain>
    </source>
</reference>
<feature type="domain" description="Coenzyme PQQ synthesis protein F-like C-terminal lobe" evidence="4">
    <location>
        <begin position="207"/>
        <end position="306"/>
    </location>
</feature>
<organism evidence="5 6">
    <name type="scientific">Aegilops tauschii subsp. strangulata</name>
    <name type="common">Goatgrass</name>
    <dbReference type="NCBI Taxonomy" id="200361"/>
    <lineage>
        <taxon>Eukaryota</taxon>
        <taxon>Viridiplantae</taxon>
        <taxon>Streptophyta</taxon>
        <taxon>Embryophyta</taxon>
        <taxon>Tracheophyta</taxon>
        <taxon>Spermatophyta</taxon>
        <taxon>Magnoliopsida</taxon>
        <taxon>Liliopsida</taxon>
        <taxon>Poales</taxon>
        <taxon>Poaceae</taxon>
        <taxon>BOP clade</taxon>
        <taxon>Pooideae</taxon>
        <taxon>Triticodae</taxon>
        <taxon>Triticeae</taxon>
        <taxon>Triticinae</taxon>
        <taxon>Aegilops</taxon>
    </lineage>
</organism>